<proteinExistence type="predicted"/>
<dbReference type="GO" id="GO:0016854">
    <property type="term" value="F:racemase and epimerase activity"/>
    <property type="evidence" value="ECO:0007669"/>
    <property type="project" value="UniProtKB-ARBA"/>
</dbReference>
<name>A0A0L8VAI8_9BACT</name>
<dbReference type="Gene3D" id="3.30.390.10">
    <property type="entry name" value="Enolase-like, N-terminal domain"/>
    <property type="match status" value="1"/>
</dbReference>
<dbReference type="InterPro" id="IPR029017">
    <property type="entry name" value="Enolase-like_N"/>
</dbReference>
<dbReference type="EMBL" id="LGIA01000124">
    <property type="protein sequence ID" value="KOH45495.1"/>
    <property type="molecule type" value="Genomic_DNA"/>
</dbReference>
<dbReference type="InterPro" id="IPR013342">
    <property type="entry name" value="Mandelate_racemase_C"/>
</dbReference>
<keyword evidence="6" id="KW-1185">Reference proteome</keyword>
<dbReference type="GO" id="GO:0008872">
    <property type="term" value="F:glucarate dehydratase activity"/>
    <property type="evidence" value="ECO:0007669"/>
    <property type="project" value="UniProtKB-EC"/>
</dbReference>
<dbReference type="OrthoDB" id="9775391at2"/>
<dbReference type="SUPFAM" id="SSF54826">
    <property type="entry name" value="Enolase N-terminal domain-like"/>
    <property type="match status" value="1"/>
</dbReference>
<dbReference type="PATRIC" id="fig|1409788.3.peg.1771"/>
<dbReference type="Gene3D" id="3.20.20.120">
    <property type="entry name" value="Enolase-like C-terminal domain"/>
    <property type="match status" value="1"/>
</dbReference>
<evidence type="ECO:0000256" key="1">
    <source>
        <dbReference type="ARBA" id="ARBA00001426"/>
    </source>
</evidence>
<comment type="pathway">
    <text evidence="2">Carbohydrate acid metabolism; D-glucarate degradation; 2,5-dioxopentanoate from D-glucarate: step 1/2.</text>
</comment>
<dbReference type="Pfam" id="PF13378">
    <property type="entry name" value="MR_MLE_C"/>
    <property type="match status" value="1"/>
</dbReference>
<dbReference type="EC" id="4.2.1.40" evidence="3"/>
<protein>
    <recommendedName>
        <fullName evidence="3">glucarate dehydratase</fullName>
        <ecNumber evidence="3">4.2.1.40</ecNumber>
    </recommendedName>
</protein>
<organism evidence="5 6">
    <name type="scientific">Sunxiuqinia dokdonensis</name>
    <dbReference type="NCBI Taxonomy" id="1409788"/>
    <lineage>
        <taxon>Bacteria</taxon>
        <taxon>Pseudomonadati</taxon>
        <taxon>Bacteroidota</taxon>
        <taxon>Bacteroidia</taxon>
        <taxon>Marinilabiliales</taxon>
        <taxon>Prolixibacteraceae</taxon>
        <taxon>Sunxiuqinia</taxon>
    </lineage>
</organism>
<dbReference type="InterPro" id="IPR034593">
    <property type="entry name" value="DgoD-like"/>
</dbReference>
<feature type="domain" description="Mandelate racemase/muconate lactonizing enzyme C-terminal" evidence="4">
    <location>
        <begin position="177"/>
        <end position="280"/>
    </location>
</feature>
<dbReference type="InterPro" id="IPR036849">
    <property type="entry name" value="Enolase-like_C_sf"/>
</dbReference>
<gene>
    <name evidence="5" type="ORF">NC99_17100</name>
</gene>
<dbReference type="PANTHER" id="PTHR48080">
    <property type="entry name" value="D-GALACTONATE DEHYDRATASE-RELATED"/>
    <property type="match status" value="1"/>
</dbReference>
<dbReference type="AlphaFoldDB" id="A0A0L8VAI8"/>
<sequence length="399" mass="44410">MKRRNFIQTVSGGAAAAYLAANPLLGFSGAHSAQARELSEHTIDQVLTKRVRIQYPRFVSKNAIRGNHGWGYDETICEVVTNQGAKGWGVTLWGRSAEEASAHLVGKKVSEVFAPELGLIEPKGAYADIALHDLAGKILNKPVYELMGAKQPETTVCYSGMIYFDDLTPFYNQPMGVDIILKECQFDYDLGYRQFKLKIGRGNKWMPKAAGIKRDIEVTKLVAEAFPDCDILVDGNDGYPLEDFEQYLKGIEGVKLFWIEEPFRETIEDYTKLRALLKEMGIETLLADGEASPDQDFLMQLMEARLMDVHLTDIQDIGYTGWRKLMPELKRLKVFASPHAWGSQIKTNAVAHLTGAYGNTVTIEGVTCISDDVDLGNYRLENGKLIPSSAPGFGMQLNK</sequence>
<evidence type="ECO:0000313" key="5">
    <source>
        <dbReference type="EMBL" id="KOH45495.1"/>
    </source>
</evidence>
<evidence type="ECO:0000256" key="2">
    <source>
        <dbReference type="ARBA" id="ARBA00005183"/>
    </source>
</evidence>
<comment type="catalytic activity">
    <reaction evidence="1">
        <text>D-glucarate = 5-dehydro-4-deoxy-D-glucarate + H2O</text>
        <dbReference type="Rhea" id="RHEA:14573"/>
        <dbReference type="ChEBI" id="CHEBI:15377"/>
        <dbReference type="ChEBI" id="CHEBI:30612"/>
        <dbReference type="ChEBI" id="CHEBI:42819"/>
        <dbReference type="EC" id="4.2.1.40"/>
    </reaction>
</comment>
<dbReference type="SUPFAM" id="SSF51604">
    <property type="entry name" value="Enolase C-terminal domain-like"/>
    <property type="match status" value="1"/>
</dbReference>
<accession>A0A0L8VAI8</accession>
<dbReference type="PANTHER" id="PTHR48080:SF4">
    <property type="entry name" value="GLUCARATE DEHYDRATASE"/>
    <property type="match status" value="1"/>
</dbReference>
<evidence type="ECO:0000259" key="4">
    <source>
        <dbReference type="SMART" id="SM00922"/>
    </source>
</evidence>
<dbReference type="Proteomes" id="UP000036958">
    <property type="component" value="Unassembled WGS sequence"/>
</dbReference>
<evidence type="ECO:0000256" key="3">
    <source>
        <dbReference type="ARBA" id="ARBA00011973"/>
    </source>
</evidence>
<dbReference type="STRING" id="1409788.NC99_17100"/>
<evidence type="ECO:0000313" key="6">
    <source>
        <dbReference type="Proteomes" id="UP000036958"/>
    </source>
</evidence>
<dbReference type="SMART" id="SM00922">
    <property type="entry name" value="MR_MLE"/>
    <property type="match status" value="1"/>
</dbReference>
<dbReference type="RefSeq" id="WP_053181854.1">
    <property type="nucleotide sequence ID" value="NZ_LGIA01000124.1"/>
</dbReference>
<dbReference type="InterPro" id="IPR029065">
    <property type="entry name" value="Enolase_C-like"/>
</dbReference>
<reference evidence="6" key="1">
    <citation type="submission" date="2015-07" db="EMBL/GenBank/DDBJ databases">
        <title>Genome sequencing of Sunxiuqinia dokdonensis strain SK.</title>
        <authorList>
            <person name="Ahn S."/>
            <person name="Kim B.-C."/>
        </authorList>
    </citation>
    <scope>NUCLEOTIDE SEQUENCE [LARGE SCALE GENOMIC DNA]</scope>
    <source>
        <strain evidence="6">SK</strain>
    </source>
</reference>
<comment type="caution">
    <text evidence="5">The sequence shown here is derived from an EMBL/GenBank/DDBJ whole genome shotgun (WGS) entry which is preliminary data.</text>
</comment>